<dbReference type="AlphaFoldDB" id="A0AAP0MZ73"/>
<keyword evidence="1" id="KW-0805">Transcription regulation</keyword>
<dbReference type="InterPro" id="IPR044660">
    <property type="entry name" value="IBH1-like"/>
</dbReference>
<evidence type="ECO:0000259" key="3">
    <source>
        <dbReference type="Pfam" id="PF26576"/>
    </source>
</evidence>
<comment type="caution">
    <text evidence="4">The sequence shown here is derived from an EMBL/GenBank/DDBJ whole genome shotgun (WGS) entry which is preliminary data.</text>
</comment>
<evidence type="ECO:0000313" key="4">
    <source>
        <dbReference type="EMBL" id="KAK9222872.1"/>
    </source>
</evidence>
<organism evidence="4 5">
    <name type="scientific">Citrus x changshan-huyou</name>
    <dbReference type="NCBI Taxonomy" id="2935761"/>
    <lineage>
        <taxon>Eukaryota</taxon>
        <taxon>Viridiplantae</taxon>
        <taxon>Streptophyta</taxon>
        <taxon>Embryophyta</taxon>
        <taxon>Tracheophyta</taxon>
        <taxon>Spermatophyta</taxon>
        <taxon>Magnoliopsida</taxon>
        <taxon>eudicotyledons</taxon>
        <taxon>Gunneridae</taxon>
        <taxon>Pentapetalae</taxon>
        <taxon>rosids</taxon>
        <taxon>malvids</taxon>
        <taxon>Sapindales</taxon>
        <taxon>Rutaceae</taxon>
        <taxon>Aurantioideae</taxon>
        <taxon>Citrus</taxon>
    </lineage>
</organism>
<dbReference type="PANTHER" id="PTHR33124:SF40">
    <property type="entry name" value="TRANSCRIPTION FACTOR IBH1"/>
    <property type="match status" value="1"/>
</dbReference>
<dbReference type="PANTHER" id="PTHR33124">
    <property type="entry name" value="TRANSCRIPTION FACTOR IBH1-LIKE 1"/>
    <property type="match status" value="1"/>
</dbReference>
<gene>
    <name evidence="4" type="ORF">WN944_011312</name>
</gene>
<dbReference type="Proteomes" id="UP001428341">
    <property type="component" value="Unassembled WGS sequence"/>
</dbReference>
<protein>
    <recommendedName>
        <fullName evidence="3">IBH1-like N-terminal domain-containing protein</fullName>
    </recommendedName>
</protein>
<dbReference type="InterPro" id="IPR059002">
    <property type="entry name" value="IBH1_N"/>
</dbReference>
<keyword evidence="5" id="KW-1185">Reference proteome</keyword>
<sequence>MNSINRSSSNPNSLKSRFSRRFLRALMKIKSEERSSLSSPTRVKLAADKSMALAVGSRRVWSRAMLWKIHNQHKAAARRRRRVVSVRRLINNNIHHHKRSLRKRGDHHEEVGGGGGFCHANELRKLVPGGETMDLCSLLDETAHYLKCLVTQVQVMTSIDQFYSAI</sequence>
<reference evidence="4 5" key="1">
    <citation type="submission" date="2024-05" db="EMBL/GenBank/DDBJ databases">
        <title>Haplotype-resolved chromosome-level genome assembly of Huyou (Citrus changshanensis).</title>
        <authorList>
            <person name="Miao C."/>
            <person name="Chen W."/>
            <person name="Wu Y."/>
            <person name="Wang L."/>
            <person name="Zhao S."/>
            <person name="Grierson D."/>
            <person name="Xu C."/>
            <person name="Chen K."/>
        </authorList>
    </citation>
    <scope>NUCLEOTIDE SEQUENCE [LARGE SCALE GENOMIC DNA]</scope>
    <source>
        <strain evidence="4">01-14</strain>
        <tissue evidence="4">Leaf</tissue>
    </source>
</reference>
<name>A0AAP0MZ73_9ROSI</name>
<keyword evidence="2" id="KW-0804">Transcription</keyword>
<accession>A0AAP0MZ73</accession>
<evidence type="ECO:0000256" key="2">
    <source>
        <dbReference type="ARBA" id="ARBA00023163"/>
    </source>
</evidence>
<evidence type="ECO:0000313" key="5">
    <source>
        <dbReference type="Proteomes" id="UP001428341"/>
    </source>
</evidence>
<dbReference type="Pfam" id="PF26576">
    <property type="entry name" value="IBH1_N"/>
    <property type="match status" value="1"/>
</dbReference>
<evidence type="ECO:0000256" key="1">
    <source>
        <dbReference type="ARBA" id="ARBA00023015"/>
    </source>
</evidence>
<dbReference type="EMBL" id="JBCGBO010000002">
    <property type="protein sequence ID" value="KAK9222872.1"/>
    <property type="molecule type" value="Genomic_DNA"/>
</dbReference>
<dbReference type="GO" id="GO:0006355">
    <property type="term" value="P:regulation of DNA-templated transcription"/>
    <property type="evidence" value="ECO:0007669"/>
    <property type="project" value="InterPro"/>
</dbReference>
<feature type="domain" description="IBH1-like N-terminal" evidence="3">
    <location>
        <begin position="12"/>
        <end position="72"/>
    </location>
</feature>
<proteinExistence type="predicted"/>